<evidence type="ECO:0000313" key="2">
    <source>
        <dbReference type="EMBL" id="GAH20930.1"/>
    </source>
</evidence>
<feature type="transmembrane region" description="Helical" evidence="1">
    <location>
        <begin position="6"/>
        <end position="27"/>
    </location>
</feature>
<keyword evidence="1" id="KW-1133">Transmembrane helix</keyword>
<dbReference type="AlphaFoldDB" id="X1EKR0"/>
<proteinExistence type="predicted"/>
<name>X1EKR0_9ZZZZ</name>
<keyword evidence="1" id="KW-0812">Transmembrane</keyword>
<dbReference type="Gene3D" id="3.30.70.60">
    <property type="match status" value="1"/>
</dbReference>
<dbReference type="EMBL" id="BARU01001805">
    <property type="protein sequence ID" value="GAH20930.1"/>
    <property type="molecule type" value="Genomic_DNA"/>
</dbReference>
<dbReference type="InterPro" id="IPR007445">
    <property type="entry name" value="PilO"/>
</dbReference>
<evidence type="ECO:0008006" key="3">
    <source>
        <dbReference type="Google" id="ProtNLM"/>
    </source>
</evidence>
<accession>X1EKR0</accession>
<reference evidence="2" key="1">
    <citation type="journal article" date="2014" name="Front. Microbiol.">
        <title>High frequency of phylogenetically diverse reductive dehalogenase-homologous genes in deep subseafloor sedimentary metagenomes.</title>
        <authorList>
            <person name="Kawai M."/>
            <person name="Futagami T."/>
            <person name="Toyoda A."/>
            <person name="Takaki Y."/>
            <person name="Nishi S."/>
            <person name="Hori S."/>
            <person name="Arai W."/>
            <person name="Tsubouchi T."/>
            <person name="Morono Y."/>
            <person name="Uchiyama I."/>
            <person name="Ito T."/>
            <person name="Fujiyama A."/>
            <person name="Inagaki F."/>
            <person name="Takami H."/>
        </authorList>
    </citation>
    <scope>NUCLEOTIDE SEQUENCE</scope>
    <source>
        <strain evidence="2">Expedition CK06-06</strain>
    </source>
</reference>
<gene>
    <name evidence="2" type="ORF">S03H2_04526</name>
</gene>
<feature type="non-terminal residue" evidence="2">
    <location>
        <position position="183"/>
    </location>
</feature>
<organism evidence="2">
    <name type="scientific">marine sediment metagenome</name>
    <dbReference type="NCBI Taxonomy" id="412755"/>
    <lineage>
        <taxon>unclassified sequences</taxon>
        <taxon>metagenomes</taxon>
        <taxon>ecological metagenomes</taxon>
    </lineage>
</organism>
<dbReference type="InterPro" id="IPR014717">
    <property type="entry name" value="Transl_elong_EF1B/ribsomal_bS6"/>
</dbReference>
<protein>
    <recommendedName>
        <fullName evidence="3">Type 4a pilus biogenesis protein PilO</fullName>
    </recommendedName>
</protein>
<dbReference type="PANTHER" id="PTHR39555:SF1">
    <property type="entry name" value="TYPE IV PILUS INNER MEMBRANE COMPONENT PILO"/>
    <property type="match status" value="1"/>
</dbReference>
<dbReference type="GO" id="GO:0043107">
    <property type="term" value="P:type IV pilus-dependent motility"/>
    <property type="evidence" value="ECO:0007669"/>
    <property type="project" value="InterPro"/>
</dbReference>
<sequence length="183" mass="21169">MKLSKGITGFIIFVALVAFAYINYTYVYQPRMLKIEQLDRDIEIIANKIIEGKRIAARLGPLKVEYAALLEKLAFLEVLLPKEKEIPDLLVMIQDTLTEFNVDFTTFTPQNISWQKDRIYGNMPMTMSLTASYFDLIAYLDRIENLPRIIDVKNANYSIDELVKNILFLNMGSVKRVRCGQFE</sequence>
<dbReference type="Pfam" id="PF04350">
    <property type="entry name" value="PilO"/>
    <property type="match status" value="1"/>
</dbReference>
<comment type="caution">
    <text evidence="2">The sequence shown here is derived from an EMBL/GenBank/DDBJ whole genome shotgun (WGS) entry which is preliminary data.</text>
</comment>
<dbReference type="GO" id="GO:0043683">
    <property type="term" value="P:type IV pilus assembly"/>
    <property type="evidence" value="ECO:0007669"/>
    <property type="project" value="InterPro"/>
</dbReference>
<evidence type="ECO:0000256" key="1">
    <source>
        <dbReference type="SAM" id="Phobius"/>
    </source>
</evidence>
<dbReference type="PANTHER" id="PTHR39555">
    <property type="entry name" value="FIMBRIAL ASSEMBLY PROTEIN PILO-LIKE PROTEIN-RELATED"/>
    <property type="match status" value="1"/>
</dbReference>
<keyword evidence="1" id="KW-0472">Membrane</keyword>